<comment type="similarity">
    <text evidence="2 3">Belongs to the LOG family.</text>
</comment>
<dbReference type="GO" id="GO:0008714">
    <property type="term" value="F:AMP nucleosidase activity"/>
    <property type="evidence" value="ECO:0007669"/>
    <property type="project" value="UniProtKB-EC"/>
</dbReference>
<sequence>MKRICVFCGSSPGARPAYAEAARELGRLLAATGTELVYGGASIGLMGVLARTVLEGGGRVTGVIPRLLVDKEVALTSLSDLHVVETMHERKALMAELSDGFMALPGGIGTIEEFVEVLSWSQLGIHAKPCGLLNSAGYYDRLLDFFDRMAEEGFVRSRCREALLVDRDPAGLLETMRLCRPPAPDKAEWALKLNNV</sequence>
<dbReference type="RefSeq" id="WP_039643162.1">
    <property type="nucleotide sequence ID" value="NZ_JXBL01000001.1"/>
</dbReference>
<organism evidence="4 5">
    <name type="scientific">Geobacter soli</name>
    <dbReference type="NCBI Taxonomy" id="1510391"/>
    <lineage>
        <taxon>Bacteria</taxon>
        <taxon>Pseudomonadati</taxon>
        <taxon>Thermodesulfobacteriota</taxon>
        <taxon>Desulfuromonadia</taxon>
        <taxon>Geobacterales</taxon>
        <taxon>Geobacteraceae</taxon>
        <taxon>Geobacter</taxon>
    </lineage>
</organism>
<dbReference type="Gene3D" id="3.40.50.450">
    <property type="match status" value="1"/>
</dbReference>
<accession>A0A0C1TKT0</accession>
<gene>
    <name evidence="4" type="ORF">SE37_01640</name>
</gene>
<dbReference type="PANTHER" id="PTHR31223">
    <property type="entry name" value="LOG FAMILY PROTEIN YJL055W"/>
    <property type="match status" value="1"/>
</dbReference>
<dbReference type="GO" id="GO:0009691">
    <property type="term" value="P:cytokinin biosynthetic process"/>
    <property type="evidence" value="ECO:0007669"/>
    <property type="project" value="UniProtKB-UniRule"/>
</dbReference>
<name>A0A0C1TKT0_9BACT</name>
<keyword evidence="5" id="KW-1185">Reference proteome</keyword>
<dbReference type="AlphaFoldDB" id="A0A0C1TKT0"/>
<evidence type="ECO:0000256" key="1">
    <source>
        <dbReference type="ARBA" id="ARBA00000274"/>
    </source>
</evidence>
<dbReference type="EC" id="3.2.2.n1" evidence="3"/>
<comment type="catalytic activity">
    <reaction evidence="1">
        <text>AMP + H2O = D-ribose 5-phosphate + adenine</text>
        <dbReference type="Rhea" id="RHEA:20129"/>
        <dbReference type="ChEBI" id="CHEBI:15377"/>
        <dbReference type="ChEBI" id="CHEBI:16708"/>
        <dbReference type="ChEBI" id="CHEBI:78346"/>
        <dbReference type="ChEBI" id="CHEBI:456215"/>
        <dbReference type="EC" id="3.2.2.4"/>
    </reaction>
</comment>
<protein>
    <recommendedName>
        <fullName evidence="3">Cytokinin riboside 5'-monophosphate phosphoribohydrolase</fullName>
        <ecNumber evidence="3">3.2.2.n1</ecNumber>
    </recommendedName>
</protein>
<dbReference type="NCBIfam" id="TIGR00730">
    <property type="entry name" value="Rossman fold protein, TIGR00730 family"/>
    <property type="match status" value="1"/>
</dbReference>
<keyword evidence="3" id="KW-0378">Hydrolase</keyword>
<keyword evidence="3" id="KW-0203">Cytokinin biosynthesis</keyword>
<dbReference type="Pfam" id="PF03641">
    <property type="entry name" value="Lysine_decarbox"/>
    <property type="match status" value="1"/>
</dbReference>
<dbReference type="InterPro" id="IPR031100">
    <property type="entry name" value="LOG_fam"/>
</dbReference>
<evidence type="ECO:0000313" key="5">
    <source>
        <dbReference type="Proteomes" id="UP000031433"/>
    </source>
</evidence>
<dbReference type="Proteomes" id="UP000031433">
    <property type="component" value="Unassembled WGS sequence"/>
</dbReference>
<comment type="caution">
    <text evidence="4">The sequence shown here is derived from an EMBL/GenBank/DDBJ whole genome shotgun (WGS) entry which is preliminary data.</text>
</comment>
<dbReference type="InterPro" id="IPR005269">
    <property type="entry name" value="LOG"/>
</dbReference>
<reference evidence="4 5" key="1">
    <citation type="submission" date="2015-01" db="EMBL/GenBank/DDBJ databases">
        <title>Genome sequence of the anaerobic bacterium Geobacter soli GSS01, a dissimilatory Fe(III) reducer from soil.</title>
        <authorList>
            <person name="Yang G."/>
            <person name="Zhou S."/>
        </authorList>
    </citation>
    <scope>NUCLEOTIDE SEQUENCE [LARGE SCALE GENOMIC DNA]</scope>
    <source>
        <strain evidence="4 5">GSS01</strain>
    </source>
</reference>
<evidence type="ECO:0000313" key="4">
    <source>
        <dbReference type="EMBL" id="KIE41424.1"/>
    </source>
</evidence>
<evidence type="ECO:0000256" key="2">
    <source>
        <dbReference type="ARBA" id="ARBA00006763"/>
    </source>
</evidence>
<dbReference type="PANTHER" id="PTHR31223:SF70">
    <property type="entry name" value="LOG FAMILY PROTEIN YJL055W"/>
    <property type="match status" value="1"/>
</dbReference>
<dbReference type="EMBL" id="JXBL01000001">
    <property type="protein sequence ID" value="KIE41424.1"/>
    <property type="molecule type" value="Genomic_DNA"/>
</dbReference>
<dbReference type="SUPFAM" id="SSF102405">
    <property type="entry name" value="MCP/YpsA-like"/>
    <property type="match status" value="1"/>
</dbReference>
<evidence type="ECO:0000256" key="3">
    <source>
        <dbReference type="RuleBase" id="RU363015"/>
    </source>
</evidence>
<proteinExistence type="inferred from homology"/>
<dbReference type="GO" id="GO:0005829">
    <property type="term" value="C:cytosol"/>
    <property type="evidence" value="ECO:0007669"/>
    <property type="project" value="TreeGrafter"/>
</dbReference>